<reference evidence="3 4" key="1">
    <citation type="submission" date="2019-05" db="EMBL/GenBank/DDBJ databases">
        <title>We sequenced the genome of Paenibacillus hemerocallicola KCTC 33185 for further insight into its adaptation and study the phylogeny of Paenibacillus.</title>
        <authorList>
            <person name="Narsing Rao M.P."/>
        </authorList>
    </citation>
    <scope>NUCLEOTIDE SEQUENCE [LARGE SCALE GENOMIC DNA]</scope>
    <source>
        <strain evidence="3 4">KCTC 33185</strain>
    </source>
</reference>
<feature type="domain" description="Flagellar hook-length control protein-like C-terminal" evidence="2">
    <location>
        <begin position="415"/>
        <end position="493"/>
    </location>
</feature>
<dbReference type="AlphaFoldDB" id="A0A5C4T638"/>
<dbReference type="Pfam" id="PF02120">
    <property type="entry name" value="Flg_hook"/>
    <property type="match status" value="1"/>
</dbReference>
<proteinExistence type="predicted"/>
<keyword evidence="3" id="KW-0966">Cell projection</keyword>
<dbReference type="RefSeq" id="WP_139604222.1">
    <property type="nucleotide sequence ID" value="NZ_VDCQ01000031.1"/>
</dbReference>
<dbReference type="InterPro" id="IPR021136">
    <property type="entry name" value="Flagellar_hook_control-like_C"/>
</dbReference>
<dbReference type="CDD" id="cd17470">
    <property type="entry name" value="T3SS_Flik_C"/>
    <property type="match status" value="1"/>
</dbReference>
<keyword evidence="4" id="KW-1185">Reference proteome</keyword>
<organism evidence="3 4">
    <name type="scientific">Paenibacillus hemerocallicola</name>
    <dbReference type="NCBI Taxonomy" id="1172614"/>
    <lineage>
        <taxon>Bacteria</taxon>
        <taxon>Bacillati</taxon>
        <taxon>Bacillota</taxon>
        <taxon>Bacilli</taxon>
        <taxon>Bacillales</taxon>
        <taxon>Paenibacillaceae</taxon>
        <taxon>Paenibacillus</taxon>
    </lineage>
</organism>
<evidence type="ECO:0000313" key="4">
    <source>
        <dbReference type="Proteomes" id="UP000307943"/>
    </source>
</evidence>
<dbReference type="Gene3D" id="3.30.750.140">
    <property type="match status" value="1"/>
</dbReference>
<dbReference type="EMBL" id="VDCQ01000031">
    <property type="protein sequence ID" value="TNJ64296.1"/>
    <property type="molecule type" value="Genomic_DNA"/>
</dbReference>
<name>A0A5C4T638_9BACL</name>
<dbReference type="Proteomes" id="UP000307943">
    <property type="component" value="Unassembled WGS sequence"/>
</dbReference>
<keyword evidence="3" id="KW-0282">Flagellum</keyword>
<evidence type="ECO:0000259" key="2">
    <source>
        <dbReference type="Pfam" id="PF02120"/>
    </source>
</evidence>
<comment type="caution">
    <text evidence="3">The sequence shown here is derived from an EMBL/GenBank/DDBJ whole genome shotgun (WGS) entry which is preliminary data.</text>
</comment>
<gene>
    <name evidence="3" type="ORF">FE784_21130</name>
</gene>
<accession>A0A5C4T638</accession>
<evidence type="ECO:0000313" key="3">
    <source>
        <dbReference type="EMBL" id="TNJ64296.1"/>
    </source>
</evidence>
<dbReference type="OrthoDB" id="2380967at2"/>
<feature type="compositionally biased region" description="Low complexity" evidence="1">
    <location>
        <begin position="499"/>
        <end position="508"/>
    </location>
</feature>
<feature type="region of interest" description="Disordered" evidence="1">
    <location>
        <begin position="493"/>
        <end position="549"/>
    </location>
</feature>
<feature type="compositionally biased region" description="Basic and acidic residues" evidence="1">
    <location>
        <begin position="509"/>
        <end position="519"/>
    </location>
</feature>
<protein>
    <submittedName>
        <fullName evidence="3">Flagellar hook-length control protein FliK</fullName>
    </submittedName>
</protein>
<dbReference type="InterPro" id="IPR038610">
    <property type="entry name" value="FliK-like_C_sf"/>
</dbReference>
<sequence length="549" mass="58776">MNAPFMLLSSAKAGGGSPLGVLVPRNVAANGSSAASGEAAFANSLIQAMLGSNTSAASAQSNMLATDLLAKLVADGSAGSDAQLGDMLSRLLASIGIHTDTEGQTDGSASQSQFINAIVSGLLSQLAPAESAQESSDPTGLTDNFRQTGDLLTQWLEGLNDDLQLDRHQDVLNDMMALMELAQAIVQQWQQPNQPQGNLESTTDTVELQTNGTDSASGGKHAELLRTLRQLTDLLHKNPEQREIAQVVEAFEQLIAPMIKDEGAKSANGIAQFQIQAQSADARTLSGTAAPVAIEQQSLRQKQPVNAVHIPNGQQLAIAAEIMSRGTDLKGRLEALAAKSVVQPQIAAVQATDVPAATETVRDSEPVGEAGNANPLQMNHLFRDSAAAHQSVQPKEQFVHADRFADEMAQVFRNMKVHTANGLSEVRIMLQPEHLGHVDVKVSMQNGQIIAQFMADSVHGKEMLESQLSQLRSVLQSQGLQVDRLEVIHYEPQYSGTFQDSRQQQQSRQSDRNNEKSTDSEQPPVDFLTEMERMAGKAPGGDKSFDVTA</sequence>
<evidence type="ECO:0000256" key="1">
    <source>
        <dbReference type="SAM" id="MobiDB-lite"/>
    </source>
</evidence>
<keyword evidence="3" id="KW-0969">Cilium</keyword>